<evidence type="ECO:0008006" key="6">
    <source>
        <dbReference type="Google" id="ProtNLM"/>
    </source>
</evidence>
<feature type="compositionally biased region" description="Low complexity" evidence="1">
    <location>
        <begin position="363"/>
        <end position="375"/>
    </location>
</feature>
<feature type="region of interest" description="Disordered" evidence="1">
    <location>
        <begin position="363"/>
        <end position="404"/>
    </location>
</feature>
<keyword evidence="2" id="KW-0812">Transmembrane</keyword>
<proteinExistence type="predicted"/>
<feature type="region of interest" description="Disordered" evidence="1">
    <location>
        <begin position="319"/>
        <end position="351"/>
    </location>
</feature>
<feature type="compositionally biased region" description="Low complexity" evidence="1">
    <location>
        <begin position="319"/>
        <end position="346"/>
    </location>
</feature>
<feature type="signal peptide" evidence="3">
    <location>
        <begin position="1"/>
        <end position="20"/>
    </location>
</feature>
<keyword evidence="2" id="KW-1133">Transmembrane helix</keyword>
<evidence type="ECO:0000313" key="5">
    <source>
        <dbReference type="Proteomes" id="UP000311382"/>
    </source>
</evidence>
<name>A0A5C5FZH4_9BASI</name>
<feature type="region of interest" description="Disordered" evidence="1">
    <location>
        <begin position="119"/>
        <end position="177"/>
    </location>
</feature>
<comment type="caution">
    <text evidence="4">The sequence shown here is derived from an EMBL/GenBank/DDBJ whole genome shotgun (WGS) entry which is preliminary data.</text>
</comment>
<feature type="transmembrane region" description="Helical" evidence="2">
    <location>
        <begin position="283"/>
        <end position="304"/>
    </location>
</feature>
<organism evidence="4 5">
    <name type="scientific">Rhodotorula diobovata</name>
    <dbReference type="NCBI Taxonomy" id="5288"/>
    <lineage>
        <taxon>Eukaryota</taxon>
        <taxon>Fungi</taxon>
        <taxon>Dikarya</taxon>
        <taxon>Basidiomycota</taxon>
        <taxon>Pucciniomycotina</taxon>
        <taxon>Microbotryomycetes</taxon>
        <taxon>Sporidiobolales</taxon>
        <taxon>Sporidiobolaceae</taxon>
        <taxon>Rhodotorula</taxon>
    </lineage>
</organism>
<sequence length="404" mass="42861">MKPSALLPLALLLFPSATLATPPPELQDLLSAAAAATTAAPIPAGLQSRMVRRRASEKKLDDEAERMKDRLGNVVILPPGHFNHTVRFNGTLVNPATLTQHRRHRRNFWEKLEGHFGFGPSATSSAEASKGTGVVDKGKAQSDDGRHYWYVEDSDDQKHWREKDEEKKEKDDKNKDKRDVGDLFEDIANEVNAEGATSDLASATSSVASKIASAASVASSVASVTSSAAAASASAVAVGNSTATNADLEEGVWYDPTTWPDAVTAEYRDVKHKINELSVLSKVGLAVLVLLASVLLFALIYCACKLNARRRRRNAAERAQQNLAAVSGRGSSGRASTPASGRGARSFESGRDTAIPVMSYVGSSSASASTSSSSSPRDAKGKGKAVPSGTKEKKGKGWSLLSRD</sequence>
<accession>A0A5C5FZH4</accession>
<evidence type="ECO:0000256" key="3">
    <source>
        <dbReference type="SAM" id="SignalP"/>
    </source>
</evidence>
<dbReference type="EMBL" id="SOZI01000028">
    <property type="protein sequence ID" value="TNY22243.1"/>
    <property type="molecule type" value="Genomic_DNA"/>
</dbReference>
<protein>
    <recommendedName>
        <fullName evidence="6">Proteophosphoglycan ppg4</fullName>
    </recommendedName>
</protein>
<feature type="compositionally biased region" description="Basic and acidic residues" evidence="1">
    <location>
        <begin position="136"/>
        <end position="177"/>
    </location>
</feature>
<dbReference type="AlphaFoldDB" id="A0A5C5FZH4"/>
<keyword evidence="5" id="KW-1185">Reference proteome</keyword>
<evidence type="ECO:0000256" key="1">
    <source>
        <dbReference type="SAM" id="MobiDB-lite"/>
    </source>
</evidence>
<dbReference type="Proteomes" id="UP000311382">
    <property type="component" value="Unassembled WGS sequence"/>
</dbReference>
<reference evidence="4 5" key="1">
    <citation type="submission" date="2019-03" db="EMBL/GenBank/DDBJ databases">
        <title>Rhodosporidium diobovatum UCD-FST 08-225 genome sequencing, assembly, and annotation.</title>
        <authorList>
            <person name="Fakankun I.U."/>
            <person name="Fristensky B."/>
            <person name="Levin D.B."/>
        </authorList>
    </citation>
    <scope>NUCLEOTIDE SEQUENCE [LARGE SCALE GENOMIC DNA]</scope>
    <source>
        <strain evidence="4 5">UCD-FST 08-225</strain>
    </source>
</reference>
<evidence type="ECO:0000313" key="4">
    <source>
        <dbReference type="EMBL" id="TNY22243.1"/>
    </source>
</evidence>
<keyword evidence="3" id="KW-0732">Signal</keyword>
<keyword evidence="2" id="KW-0472">Membrane</keyword>
<evidence type="ECO:0000256" key="2">
    <source>
        <dbReference type="SAM" id="Phobius"/>
    </source>
</evidence>
<gene>
    <name evidence="4" type="ORF">DMC30DRAFT_415247</name>
</gene>
<feature type="chain" id="PRO_5022802555" description="Proteophosphoglycan ppg4" evidence="3">
    <location>
        <begin position="21"/>
        <end position="404"/>
    </location>
</feature>
<dbReference type="OrthoDB" id="10528469at2759"/>